<evidence type="ECO:0000313" key="3">
    <source>
        <dbReference type="EMBL" id="CAE7517369.1"/>
    </source>
</evidence>
<feature type="transmembrane region" description="Helical" evidence="1">
    <location>
        <begin position="901"/>
        <end position="924"/>
    </location>
</feature>
<feature type="transmembrane region" description="Helical" evidence="1">
    <location>
        <begin position="930"/>
        <end position="952"/>
    </location>
</feature>
<evidence type="ECO:0000313" key="4">
    <source>
        <dbReference type="Proteomes" id="UP000601435"/>
    </source>
</evidence>
<feature type="transmembrane region" description="Helical" evidence="1">
    <location>
        <begin position="959"/>
        <end position="976"/>
    </location>
</feature>
<dbReference type="InterPro" id="IPR002823">
    <property type="entry name" value="DUF112_TM"/>
</dbReference>
<dbReference type="PANTHER" id="PTHR35342">
    <property type="entry name" value="TRICARBOXYLIC TRANSPORT PROTEIN"/>
    <property type="match status" value="1"/>
</dbReference>
<keyword evidence="4" id="KW-1185">Reference proteome</keyword>
<dbReference type="Proteomes" id="UP000601435">
    <property type="component" value="Unassembled WGS sequence"/>
</dbReference>
<dbReference type="EMBL" id="CAJNJA010023843">
    <property type="protein sequence ID" value="CAE7517369.1"/>
    <property type="molecule type" value="Genomic_DNA"/>
</dbReference>
<dbReference type="Pfam" id="PF01970">
    <property type="entry name" value="TctA"/>
    <property type="match status" value="1"/>
</dbReference>
<feature type="non-terminal residue" evidence="3">
    <location>
        <position position="1"/>
    </location>
</feature>
<keyword evidence="1" id="KW-0472">Membrane</keyword>
<dbReference type="InterPro" id="IPR001279">
    <property type="entry name" value="Metallo-B-lactamas"/>
</dbReference>
<reference evidence="3" key="1">
    <citation type="submission" date="2021-02" db="EMBL/GenBank/DDBJ databases">
        <authorList>
            <person name="Dougan E. K."/>
            <person name="Rhodes N."/>
            <person name="Thang M."/>
            <person name="Chan C."/>
        </authorList>
    </citation>
    <scope>NUCLEOTIDE SEQUENCE</scope>
</reference>
<dbReference type="AlphaFoldDB" id="A0A812T3Q8"/>
<dbReference type="OrthoDB" id="10250730at2759"/>
<feature type="transmembrane region" description="Helical" evidence="1">
    <location>
        <begin position="812"/>
        <end position="841"/>
    </location>
</feature>
<dbReference type="Pfam" id="PF00753">
    <property type="entry name" value="Lactamase_B"/>
    <property type="match status" value="1"/>
</dbReference>
<feature type="domain" description="Metallo-beta-lactamase" evidence="2">
    <location>
        <begin position="275"/>
        <end position="476"/>
    </location>
</feature>
<sequence>MNARGYASCNCYLLVEDDEALLLDTGFGIHKDQMLSQIGSLIGPDTSLSIMVLRLNDFLSVGNALPIARRFPVKRLFATIKNAAAALDFESTSQEEAEANAERFPIELITGNEWVEIGRSKRPVKFNQSPLRLINTRWVYDPASKTLFTSDMFAHSWSESIEPQWSIDPSADETTEDDVRRFLLSTRYWWLEGARTDELRRGIDAIFEAHDIENIAPGYGKLLRGRQTVERHYRMLDTVLRQLDRSQTPPVYIPHDKQYYPSKEVQRVRGKVYHGYNSAFVVCGNDASCLIETGAPKDFAVVHAHLRSLLDGGQRPPLKHLFLTHQETPHAGSLGRLLQLYPDMNLHGDVSDYHLAFPQFADRLRPMVAGDSLDLGNRRLTTLDSVIRDLRTTLWLFDERERVLFPGDGLAYSHFHEQGHCGLLAEEAQDLDLKDVSAVYAERALFWTKFTDMNVYIEEFERVVDALDVRLLAPTHGLPVGDIERTMPKVMEGLLFGAEAEMTAQGDLAQGASRCEAFARFAFGDIEVFQIFEGSVSRELDAAFFANVPAETVEAVLQANGFPPGRIPNSYTVTIARIGGSLIMFDAGLGEHGRPNSGQLLANMKAAGLDPSGLSAIVVTHFHPDHIFGLMTANDGQVYPDLPIYVPAAEYDFWTRSDAIPRQRQALADRIRRTLPQWSNIVRYESDAEILSGLTAIASHGHSAGHTSVLLSSGTAQICVTGDVTNIPPFNMHNPQWHLAADDDPQKAAATRQQMLDWAASDGVICTGYHWGMPGIGRVVRRAAGYDLEALDFSVIDAAGSALMLVFQPERMIFMVFGVAVGLVIGLIPGIGGLTGFALLIPFTYTMDPIAALGMLLGMQAVTTTSDTLPAVLIGVPGTSSAQALVLDGHELAKKGEAARALAAGYTSSLMGGVFGAFLLAFTIPFIRPFVLAIGTPELFAITTLALAMVAALSGNAPLRGVAIACFGILISMIGIDAQTAQRRWTGSFVYLWDGVPIMPLMLGLFALPELCELAIARKPLADNVKFDPKKGRSQGIRDALTHWFLVVRSSILGVVCGAIPGFSGAVVDWMAYGHAARTEKGASETFTKGDIRGVIAPEAAANAINSGSLGTTLVFGVPGSAAMAILIGAMLVHGIVPGPDMMTTNLDITYSMVWSMMVANIFGTLACITLSVYFARIATLRYTLLLPAILVVVYI</sequence>
<dbReference type="SUPFAM" id="SSF56281">
    <property type="entry name" value="Metallo-hydrolase/oxidoreductase"/>
    <property type="match status" value="3"/>
</dbReference>
<dbReference type="CDD" id="cd07720">
    <property type="entry name" value="OPHC2-like_MBL-fold"/>
    <property type="match status" value="1"/>
</dbReference>
<evidence type="ECO:0000256" key="1">
    <source>
        <dbReference type="SAM" id="Phobius"/>
    </source>
</evidence>
<gene>
    <name evidence="3" type="ORF">SNEC2469_LOCUS14794</name>
</gene>
<dbReference type="Gene3D" id="3.60.15.10">
    <property type="entry name" value="Ribonuclease Z/Hydroxyacylglutathione hydrolase-like"/>
    <property type="match status" value="3"/>
</dbReference>
<feature type="transmembrane region" description="Helical" evidence="1">
    <location>
        <begin position="988"/>
        <end position="1008"/>
    </location>
</feature>
<feature type="transmembrane region" description="Helical" evidence="1">
    <location>
        <begin position="1114"/>
        <end position="1137"/>
    </location>
</feature>
<organism evidence="3 4">
    <name type="scientific">Symbiodinium necroappetens</name>
    <dbReference type="NCBI Taxonomy" id="1628268"/>
    <lineage>
        <taxon>Eukaryota</taxon>
        <taxon>Sar</taxon>
        <taxon>Alveolata</taxon>
        <taxon>Dinophyceae</taxon>
        <taxon>Suessiales</taxon>
        <taxon>Symbiodiniaceae</taxon>
        <taxon>Symbiodinium</taxon>
    </lineage>
</organism>
<accession>A0A812T3Q8</accession>
<evidence type="ECO:0000259" key="2">
    <source>
        <dbReference type="SMART" id="SM00849"/>
    </source>
</evidence>
<comment type="caution">
    <text evidence="3">The sequence shown here is derived from an EMBL/GenBank/DDBJ whole genome shotgun (WGS) entry which is preliminary data.</text>
</comment>
<name>A0A812T3Q8_9DINO</name>
<dbReference type="SMART" id="SM00849">
    <property type="entry name" value="Lactamase_B"/>
    <property type="match status" value="2"/>
</dbReference>
<keyword evidence="1" id="KW-1133">Transmembrane helix</keyword>
<protein>
    <recommendedName>
        <fullName evidence="2">Metallo-beta-lactamase domain-containing protein</fullName>
    </recommendedName>
</protein>
<feature type="domain" description="Metallo-beta-lactamase" evidence="2">
    <location>
        <begin position="570"/>
        <end position="769"/>
    </location>
</feature>
<proteinExistence type="predicted"/>
<dbReference type="PANTHER" id="PTHR35342:SF5">
    <property type="entry name" value="TRICARBOXYLIC TRANSPORT PROTEIN"/>
    <property type="match status" value="1"/>
</dbReference>
<keyword evidence="1" id="KW-0812">Transmembrane</keyword>
<feature type="transmembrane region" description="Helical" evidence="1">
    <location>
        <begin position="1149"/>
        <end position="1176"/>
    </location>
</feature>
<dbReference type="InterPro" id="IPR036866">
    <property type="entry name" value="RibonucZ/Hydroxyglut_hydro"/>
</dbReference>